<dbReference type="Proteomes" id="UP000290174">
    <property type="component" value="Unassembled WGS sequence"/>
</dbReference>
<comment type="caution">
    <text evidence="6">The sequence shown here is derived from an EMBL/GenBank/DDBJ whole genome shotgun (WGS) entry which is preliminary data.</text>
</comment>
<dbReference type="GO" id="GO:0003910">
    <property type="term" value="F:DNA ligase (ATP) activity"/>
    <property type="evidence" value="ECO:0007669"/>
    <property type="project" value="UniProtKB-EC"/>
</dbReference>
<dbReference type="GO" id="GO:0006310">
    <property type="term" value="P:DNA recombination"/>
    <property type="evidence" value="ECO:0007669"/>
    <property type="project" value="InterPro"/>
</dbReference>
<dbReference type="Gene3D" id="3.30.470.30">
    <property type="entry name" value="DNA ligase/mRNA capping enzyme"/>
    <property type="match status" value="1"/>
</dbReference>
<evidence type="ECO:0000256" key="4">
    <source>
        <dbReference type="ARBA" id="ARBA00034003"/>
    </source>
</evidence>
<dbReference type="InterPro" id="IPR014146">
    <property type="entry name" value="LigD_ligase_dom"/>
</dbReference>
<dbReference type="InterPro" id="IPR012309">
    <property type="entry name" value="DNA_ligase_ATP-dep_C"/>
</dbReference>
<dbReference type="InterPro" id="IPR012310">
    <property type="entry name" value="DNA_ligase_ATP-dep_cent"/>
</dbReference>
<dbReference type="SUPFAM" id="SSF56091">
    <property type="entry name" value="DNA ligase/mRNA capping enzyme, catalytic domain"/>
    <property type="match status" value="1"/>
</dbReference>
<feature type="domain" description="ATP-dependent DNA ligase family profile" evidence="5">
    <location>
        <begin position="94"/>
        <end position="239"/>
    </location>
</feature>
<gene>
    <name evidence="6" type="ORF">EAS61_31380</name>
</gene>
<dbReference type="InterPro" id="IPR050191">
    <property type="entry name" value="ATP-dep_DNA_ligase"/>
</dbReference>
<evidence type="ECO:0000256" key="3">
    <source>
        <dbReference type="ARBA" id="ARBA00022598"/>
    </source>
</evidence>
<proteinExistence type="inferred from homology"/>
<dbReference type="PROSITE" id="PS50160">
    <property type="entry name" value="DNA_LIGASE_A3"/>
    <property type="match status" value="1"/>
</dbReference>
<organism evidence="6 7">
    <name type="scientific">Bradyrhizobium zhanjiangense</name>
    <dbReference type="NCBI Taxonomy" id="1325107"/>
    <lineage>
        <taxon>Bacteria</taxon>
        <taxon>Pseudomonadati</taxon>
        <taxon>Pseudomonadota</taxon>
        <taxon>Alphaproteobacteria</taxon>
        <taxon>Hyphomicrobiales</taxon>
        <taxon>Nitrobacteraceae</taxon>
        <taxon>Bradyrhizobium</taxon>
    </lineage>
</organism>
<dbReference type="Gene3D" id="3.30.1490.70">
    <property type="match status" value="1"/>
</dbReference>
<dbReference type="SUPFAM" id="SSF50249">
    <property type="entry name" value="Nucleic acid-binding proteins"/>
    <property type="match status" value="1"/>
</dbReference>
<evidence type="ECO:0000256" key="2">
    <source>
        <dbReference type="ARBA" id="ARBA00012727"/>
    </source>
</evidence>
<dbReference type="Pfam" id="PF04679">
    <property type="entry name" value="DNA_ligase_A_C"/>
    <property type="match status" value="1"/>
</dbReference>
<accession>A0A4Q0QC56</accession>
<dbReference type="GO" id="GO:0006281">
    <property type="term" value="P:DNA repair"/>
    <property type="evidence" value="ECO:0007669"/>
    <property type="project" value="InterPro"/>
</dbReference>
<dbReference type="NCBIfam" id="TIGR02779">
    <property type="entry name" value="NHEJ_ligase_lig"/>
    <property type="match status" value="1"/>
</dbReference>
<dbReference type="EC" id="6.5.1.1" evidence="2"/>
<dbReference type="Gene3D" id="2.40.50.140">
    <property type="entry name" value="Nucleic acid-binding proteins"/>
    <property type="match status" value="1"/>
</dbReference>
<evidence type="ECO:0000256" key="1">
    <source>
        <dbReference type="ARBA" id="ARBA00007572"/>
    </source>
</evidence>
<dbReference type="InterPro" id="IPR012340">
    <property type="entry name" value="NA-bd_OB-fold"/>
</dbReference>
<evidence type="ECO:0000313" key="6">
    <source>
        <dbReference type="EMBL" id="RXG87425.1"/>
    </source>
</evidence>
<dbReference type="CDD" id="cd07971">
    <property type="entry name" value="OBF_DNA_ligase_LigD"/>
    <property type="match status" value="1"/>
</dbReference>
<name>A0A4Q0QC56_9BRAD</name>
<dbReference type="PANTHER" id="PTHR45674">
    <property type="entry name" value="DNA LIGASE 1/3 FAMILY MEMBER"/>
    <property type="match status" value="1"/>
</dbReference>
<sequence length="305" mass="35127">MRKSDLRPMLATLIDAPFDDKEWIFETKWDGFRLVAKTGGRNGSLYSRNGNDVTKRYAPVAEALDIIKRNAVIDGELVALDAEGRSRFQLLQNALKGKARLRYYVFDLLFLDGRDLRRKPLLERKGRLHAILTRHPLVHYSGHRKRHGKAAFNKARRAGEEGIIAKRAASLYHSGRRTKDWLKIKADQEQEAIVVGFTEPRGSRQHFGSLVLGVYDKGKLVYVGHSGGGFSREMLATLHARMMKLRTDKKPFTDVPHEDRTTWIKPRLVCQVKFTEWTREGEMRHPVFLGMRSDKPARQVRRERA</sequence>
<comment type="similarity">
    <text evidence="1">Belongs to the ATP-dependent DNA ligase family.</text>
</comment>
<evidence type="ECO:0000313" key="7">
    <source>
        <dbReference type="Proteomes" id="UP000290174"/>
    </source>
</evidence>
<dbReference type="PANTHER" id="PTHR45674:SF4">
    <property type="entry name" value="DNA LIGASE 1"/>
    <property type="match status" value="1"/>
</dbReference>
<dbReference type="Pfam" id="PF01068">
    <property type="entry name" value="DNA_ligase_A_M"/>
    <property type="match status" value="1"/>
</dbReference>
<reference evidence="6 7" key="1">
    <citation type="submission" date="2018-11" db="EMBL/GenBank/DDBJ databases">
        <title>Bradyrhizobium sp. nov., isolated from effective nodules of peanut in China.</title>
        <authorList>
            <person name="Li Y."/>
        </authorList>
    </citation>
    <scope>NUCLEOTIDE SEQUENCE [LARGE SCALE GENOMIC DNA]</scope>
    <source>
        <strain evidence="6 7">CCBAU 51770</strain>
    </source>
</reference>
<comment type="catalytic activity">
    <reaction evidence="4">
        <text>ATP + (deoxyribonucleotide)n-3'-hydroxyl + 5'-phospho-(deoxyribonucleotide)m = (deoxyribonucleotide)n+m + AMP + diphosphate.</text>
        <dbReference type="EC" id="6.5.1.1"/>
    </reaction>
</comment>
<dbReference type="AlphaFoldDB" id="A0A4Q0QC56"/>
<evidence type="ECO:0000259" key="5">
    <source>
        <dbReference type="PROSITE" id="PS50160"/>
    </source>
</evidence>
<dbReference type="CDD" id="cd07906">
    <property type="entry name" value="Adenylation_DNA_ligase_LigD_LigC"/>
    <property type="match status" value="1"/>
</dbReference>
<dbReference type="GO" id="GO:0005524">
    <property type="term" value="F:ATP binding"/>
    <property type="evidence" value="ECO:0007669"/>
    <property type="project" value="InterPro"/>
</dbReference>
<protein>
    <recommendedName>
        <fullName evidence="2">DNA ligase (ATP)</fullName>
        <ecNumber evidence="2">6.5.1.1</ecNumber>
    </recommendedName>
</protein>
<keyword evidence="3 6" id="KW-0436">Ligase</keyword>
<dbReference type="EMBL" id="RKMK01000041">
    <property type="protein sequence ID" value="RXG87425.1"/>
    <property type="molecule type" value="Genomic_DNA"/>
</dbReference>